<evidence type="ECO:0000313" key="2">
    <source>
        <dbReference type="EMBL" id="MBB5066830.1"/>
    </source>
</evidence>
<dbReference type="Gene3D" id="3.10.450.50">
    <property type="match status" value="1"/>
</dbReference>
<name>A0A7W8EDL9_9BACT</name>
<dbReference type="SUPFAM" id="SSF54427">
    <property type="entry name" value="NTF2-like"/>
    <property type="match status" value="1"/>
</dbReference>
<dbReference type="EMBL" id="JACHIO010000037">
    <property type="protein sequence ID" value="MBB5066830.1"/>
    <property type="molecule type" value="Genomic_DNA"/>
</dbReference>
<evidence type="ECO:0000259" key="1">
    <source>
        <dbReference type="Pfam" id="PF14534"/>
    </source>
</evidence>
<organism evidence="2 3">
    <name type="scientific">Granulicella mallensis</name>
    <dbReference type="NCBI Taxonomy" id="940614"/>
    <lineage>
        <taxon>Bacteria</taxon>
        <taxon>Pseudomonadati</taxon>
        <taxon>Acidobacteriota</taxon>
        <taxon>Terriglobia</taxon>
        <taxon>Terriglobales</taxon>
        <taxon>Acidobacteriaceae</taxon>
        <taxon>Granulicella</taxon>
    </lineage>
</organism>
<reference evidence="2 3" key="1">
    <citation type="submission" date="2020-08" db="EMBL/GenBank/DDBJ databases">
        <title>Genomic Encyclopedia of Type Strains, Phase IV (KMG-V): Genome sequencing to study the core and pangenomes of soil and plant-associated prokaryotes.</title>
        <authorList>
            <person name="Whitman W."/>
        </authorList>
    </citation>
    <scope>NUCLEOTIDE SEQUENCE [LARGE SCALE GENOMIC DNA]</scope>
    <source>
        <strain evidence="2 3">X5P3</strain>
    </source>
</reference>
<dbReference type="InterPro" id="IPR032710">
    <property type="entry name" value="NTF2-like_dom_sf"/>
</dbReference>
<accession>A0A7W8EDL9</accession>
<dbReference type="Proteomes" id="UP000584867">
    <property type="component" value="Unassembled WGS sequence"/>
</dbReference>
<evidence type="ECO:0000313" key="3">
    <source>
        <dbReference type="Proteomes" id="UP000584867"/>
    </source>
</evidence>
<comment type="caution">
    <text evidence="2">The sequence shown here is derived from an EMBL/GenBank/DDBJ whole genome shotgun (WGS) entry which is preliminary data.</text>
</comment>
<dbReference type="InterPro" id="IPR027843">
    <property type="entry name" value="DUF4440"/>
</dbReference>
<dbReference type="RefSeq" id="WP_184261076.1">
    <property type="nucleotide sequence ID" value="NZ_JACHIO010000037.1"/>
</dbReference>
<gene>
    <name evidence="2" type="ORF">HDF15_005215</name>
</gene>
<dbReference type="Pfam" id="PF14534">
    <property type="entry name" value="DUF4440"/>
    <property type="match status" value="1"/>
</dbReference>
<dbReference type="AlphaFoldDB" id="A0A7W8EDL9"/>
<proteinExistence type="predicted"/>
<sequence length="143" mass="16532">MHSSEAFTHIEPDLLPVLEELRRREPIFHRPEFASTQADFEQMTSPGYWEVGASGRRYSRDFILHTLEQNPPVDADAAGWQTSDHQCRRLSPDTYLFTYTLRQGERLTRRATIWRKSPGGWQILYHQGTVVSAEEEDVAPSKS</sequence>
<protein>
    <recommendedName>
        <fullName evidence="1">DUF4440 domain-containing protein</fullName>
    </recommendedName>
</protein>
<feature type="domain" description="DUF4440" evidence="1">
    <location>
        <begin position="37"/>
        <end position="123"/>
    </location>
</feature>